<dbReference type="InterPro" id="IPR036054">
    <property type="entry name" value="BTG-like_sf"/>
</dbReference>
<comment type="similarity">
    <text evidence="1">Belongs to the BTG family.</text>
</comment>
<protein>
    <submittedName>
        <fullName evidence="3">B-cell translocation gene 1 protein</fullName>
    </submittedName>
</protein>
<name>A0A0F7ZEK4_CROAD</name>
<dbReference type="Gene3D" id="3.90.640.90">
    <property type="entry name" value="Anti-proliferative protein, N-terminal domain"/>
    <property type="match status" value="1"/>
</dbReference>
<sequence length="78" mass="8559">MHPALYTRANMIREIAAAVNFVSKFLRTNGLMNERQLQTFSQSLQELLAGEGGGLRIFVSFRLVAGGGEQATTAQLLF</sequence>
<dbReference type="EMBL" id="GBEX01000361">
    <property type="protein sequence ID" value="JAI14199.1"/>
    <property type="molecule type" value="mRNA"/>
</dbReference>
<reference evidence="3" key="1">
    <citation type="submission" date="2014-05" db="EMBL/GenBank/DDBJ databases">
        <title>The extremes of toxin expression variation revealed in two sympatric snake species.</title>
        <authorList>
            <person name="Margres M.J."/>
            <person name="Wray K.P."/>
            <person name="McGivern J.J."/>
            <person name="Seavy M."/>
            <person name="Sanader D."/>
            <person name="Facente J."/>
            <person name="Rokyta D.R."/>
        </authorList>
    </citation>
    <scope>NUCLEOTIDE SEQUENCE</scope>
</reference>
<dbReference type="AlphaFoldDB" id="A0A0F7ZEK4"/>
<dbReference type="SUPFAM" id="SSF160696">
    <property type="entry name" value="BTG domain-like"/>
    <property type="match status" value="1"/>
</dbReference>
<dbReference type="InterPro" id="IPR002087">
    <property type="entry name" value="Anti_prolifrtn"/>
</dbReference>
<organism evidence="3">
    <name type="scientific">Crotalus adamanteus</name>
    <name type="common">Eastern diamondback rattlesnake</name>
    <dbReference type="NCBI Taxonomy" id="8729"/>
    <lineage>
        <taxon>Eukaryota</taxon>
        <taxon>Metazoa</taxon>
        <taxon>Chordata</taxon>
        <taxon>Craniata</taxon>
        <taxon>Vertebrata</taxon>
        <taxon>Euteleostomi</taxon>
        <taxon>Lepidosauria</taxon>
        <taxon>Squamata</taxon>
        <taxon>Bifurcata</taxon>
        <taxon>Unidentata</taxon>
        <taxon>Episquamata</taxon>
        <taxon>Toxicofera</taxon>
        <taxon>Serpentes</taxon>
        <taxon>Colubroidea</taxon>
        <taxon>Viperidae</taxon>
        <taxon>Crotalinae</taxon>
        <taxon>Crotalus</taxon>
    </lineage>
</organism>
<feature type="domain" description="Anti-proliferative protein" evidence="2">
    <location>
        <begin position="11"/>
        <end position="49"/>
    </location>
</feature>
<evidence type="ECO:0000313" key="3">
    <source>
        <dbReference type="EMBL" id="JAI14199.1"/>
    </source>
</evidence>
<evidence type="ECO:0000256" key="1">
    <source>
        <dbReference type="ARBA" id="ARBA00007989"/>
    </source>
</evidence>
<dbReference type="Pfam" id="PF07742">
    <property type="entry name" value="BTG"/>
    <property type="match status" value="1"/>
</dbReference>
<evidence type="ECO:0000259" key="2">
    <source>
        <dbReference type="Pfam" id="PF07742"/>
    </source>
</evidence>
<accession>A0A0F7ZEK4</accession>
<proteinExistence type="evidence at transcript level"/>